<sequence>MGTTLKQAVLDACVIQTANKRNVFSTVMCVEDQERSLSIVSSGGDMRPDDRYFIASVTKLYVTAVLLKLRAERRLELHDPIGKHLPDEIMTGLHRFKNRDYGEEITVQHLMSNTSGIPDYFSGTVFSNLIAGKDQAWSLDHVLAEAKRKTPKFKPGQQKKAQYSDTNYRLLGQIIENIKGESIQAVFQEYIFDKLKLTQTYFYHDPEDASPIPFHYKHKRLDLPLYMASIGAEGGIVSTARETMMFLRSFFNGDLFPLDDLEELQRQWNFLFAPGPFFYGIGISRQPLSPFSLGRGLIGHWGQSGAFAFHHPESGLYFTGTVNQAVGQSAAVQAMSRIIRHYVREKKALRLQADTL</sequence>
<evidence type="ECO:0000259" key="1">
    <source>
        <dbReference type="Pfam" id="PF00144"/>
    </source>
</evidence>
<dbReference type="SUPFAM" id="SSF56601">
    <property type="entry name" value="beta-lactamase/transpeptidase-like"/>
    <property type="match status" value="1"/>
</dbReference>
<dbReference type="PANTHER" id="PTHR46825:SF7">
    <property type="entry name" value="D-ALANYL-D-ALANINE CARBOXYPEPTIDASE"/>
    <property type="match status" value="1"/>
</dbReference>
<dbReference type="InterPro" id="IPR001466">
    <property type="entry name" value="Beta-lactam-related"/>
</dbReference>
<dbReference type="Pfam" id="PF00144">
    <property type="entry name" value="Beta-lactamase"/>
    <property type="match status" value="1"/>
</dbReference>
<keyword evidence="2" id="KW-0378">Hydrolase</keyword>
<dbReference type="GO" id="GO:0016787">
    <property type="term" value="F:hydrolase activity"/>
    <property type="evidence" value="ECO:0007669"/>
    <property type="project" value="UniProtKB-KW"/>
</dbReference>
<feature type="domain" description="Beta-lactamase-related" evidence="1">
    <location>
        <begin position="41"/>
        <end position="334"/>
    </location>
</feature>
<dbReference type="KEGG" id="plw:D5F53_03385"/>
<dbReference type="AlphaFoldDB" id="A0A385TCX8"/>
<gene>
    <name evidence="2" type="ORF">D5F53_03385</name>
</gene>
<reference evidence="2 3" key="1">
    <citation type="submission" date="2018-09" db="EMBL/GenBank/DDBJ databases">
        <title>Genome Sequence of Paenibacillus lautus Strain E7593-69, Azo Dye-Degrading Bacteria, Isolated from Commercial Tattoo Inks.</title>
        <authorList>
            <person name="Nho S.W."/>
            <person name="Kim S.-J."/>
            <person name="Kweon O."/>
            <person name="Cerniglia C.E."/>
        </authorList>
    </citation>
    <scope>NUCLEOTIDE SEQUENCE [LARGE SCALE GENOMIC DNA]</scope>
    <source>
        <strain evidence="2 3">E7593-69</strain>
    </source>
</reference>
<dbReference type="EMBL" id="CP032412">
    <property type="protein sequence ID" value="AYB42380.1"/>
    <property type="molecule type" value="Genomic_DNA"/>
</dbReference>
<dbReference type="PANTHER" id="PTHR46825">
    <property type="entry name" value="D-ALANYL-D-ALANINE-CARBOXYPEPTIDASE/ENDOPEPTIDASE AMPH"/>
    <property type="match status" value="1"/>
</dbReference>
<evidence type="ECO:0000313" key="2">
    <source>
        <dbReference type="EMBL" id="AYB42380.1"/>
    </source>
</evidence>
<dbReference type="InterPro" id="IPR012338">
    <property type="entry name" value="Beta-lactam/transpept-like"/>
</dbReference>
<protein>
    <submittedName>
        <fullName evidence="2">Class A beta-lactamase-related serine hydrolase</fullName>
    </submittedName>
</protein>
<name>A0A385TCX8_PAELA</name>
<dbReference type="Gene3D" id="3.40.710.10">
    <property type="entry name" value="DD-peptidase/beta-lactamase superfamily"/>
    <property type="match status" value="1"/>
</dbReference>
<dbReference type="InterPro" id="IPR050491">
    <property type="entry name" value="AmpC-like"/>
</dbReference>
<dbReference type="RefSeq" id="WP_119846538.1">
    <property type="nucleotide sequence ID" value="NZ_CP032412.1"/>
</dbReference>
<evidence type="ECO:0000313" key="3">
    <source>
        <dbReference type="Proteomes" id="UP000266552"/>
    </source>
</evidence>
<organism evidence="2 3">
    <name type="scientific">Paenibacillus lautus</name>
    <name type="common">Bacillus lautus</name>
    <dbReference type="NCBI Taxonomy" id="1401"/>
    <lineage>
        <taxon>Bacteria</taxon>
        <taxon>Bacillati</taxon>
        <taxon>Bacillota</taxon>
        <taxon>Bacilli</taxon>
        <taxon>Bacillales</taxon>
        <taxon>Paenibacillaceae</taxon>
        <taxon>Paenibacillus</taxon>
    </lineage>
</organism>
<dbReference type="Proteomes" id="UP000266552">
    <property type="component" value="Chromosome"/>
</dbReference>
<keyword evidence="3" id="KW-1185">Reference proteome</keyword>
<accession>A0A385TCX8</accession>
<proteinExistence type="predicted"/>